<dbReference type="HOGENOM" id="CLU_1018216_0_0_9"/>
<sequence>MNPYKVLGVRPSASLEEIKSAYENLSSTYSVDNFESSPEQPFFEDKLSELNEAYNSLINDIKYKDIRKLIENEQFLSAETELNLIGDKTSPEWNYLKGFVMLKKGWVQAGVNHLKTAAELNPTNEEYKETLLLLNKKINQIKANYARMARARAAASSNNNNSMCGGGGQSNNMCGGPSQGGGGGIDPNLLSMLMGNNANPMGNANATANPMGNTTNPMGNAGNTGANPMGNMNPLGGGANNNPLQNMLMQSLMSGGGNGMNMCGGAPGGKGMC</sequence>
<dbReference type="AlphaFoldDB" id="L1Q335"/>
<proteinExistence type="predicted"/>
<dbReference type="OrthoDB" id="9779889at2"/>
<dbReference type="InterPro" id="IPR001623">
    <property type="entry name" value="DnaJ_domain"/>
</dbReference>
<dbReference type="SMART" id="SM00271">
    <property type="entry name" value="DnaJ"/>
    <property type="match status" value="1"/>
</dbReference>
<comment type="caution">
    <text evidence="4">The sequence shown here is derived from an EMBL/GenBank/DDBJ whole genome shotgun (WGS) entry which is preliminary data.</text>
</comment>
<keyword evidence="5" id="KW-1185">Reference proteome</keyword>
<dbReference type="SUPFAM" id="SSF46565">
    <property type="entry name" value="Chaperone J-domain"/>
    <property type="match status" value="1"/>
</dbReference>
<organism evidence="4 5">
    <name type="scientific">Clostridium celatum DSM 1785</name>
    <dbReference type="NCBI Taxonomy" id="545697"/>
    <lineage>
        <taxon>Bacteria</taxon>
        <taxon>Bacillati</taxon>
        <taxon>Bacillota</taxon>
        <taxon>Clostridia</taxon>
        <taxon>Eubacteriales</taxon>
        <taxon>Clostridiaceae</taxon>
        <taxon>Clostridium</taxon>
    </lineage>
</organism>
<reference evidence="4 5" key="1">
    <citation type="submission" date="2012-05" db="EMBL/GenBank/DDBJ databases">
        <authorList>
            <person name="Weinstock G."/>
            <person name="Sodergren E."/>
            <person name="Lobos E.A."/>
            <person name="Fulton L."/>
            <person name="Fulton R."/>
            <person name="Courtney L."/>
            <person name="Fronick C."/>
            <person name="O'Laughlin M."/>
            <person name="Godfrey J."/>
            <person name="Wilson R.M."/>
            <person name="Miner T."/>
            <person name="Farmer C."/>
            <person name="Delehaunty K."/>
            <person name="Cordes M."/>
            <person name="Minx P."/>
            <person name="Tomlinson C."/>
            <person name="Chen J."/>
            <person name="Wollam A."/>
            <person name="Pepin K.H."/>
            <person name="Bhonagiri V."/>
            <person name="Zhang X."/>
            <person name="Suruliraj S."/>
            <person name="Warren W."/>
            <person name="Mitreva M."/>
            <person name="Mardis E.R."/>
            <person name="Wilson R.K."/>
        </authorList>
    </citation>
    <scope>NUCLEOTIDE SEQUENCE [LARGE SCALE GENOMIC DNA]</scope>
    <source>
        <strain evidence="4 5">DSM 1785</strain>
    </source>
</reference>
<dbReference type="PROSITE" id="PS50076">
    <property type="entry name" value="DNAJ_2"/>
    <property type="match status" value="1"/>
</dbReference>
<evidence type="ECO:0000259" key="3">
    <source>
        <dbReference type="PROSITE" id="PS50076"/>
    </source>
</evidence>
<feature type="domain" description="J" evidence="3">
    <location>
        <begin position="2"/>
        <end position="74"/>
    </location>
</feature>
<dbReference type="InterPro" id="IPR036869">
    <property type="entry name" value="J_dom_sf"/>
</dbReference>
<dbReference type="GO" id="GO:0006260">
    <property type="term" value="P:DNA replication"/>
    <property type="evidence" value="ECO:0007669"/>
    <property type="project" value="UniProtKB-KW"/>
</dbReference>
<feature type="compositionally biased region" description="Low complexity" evidence="2">
    <location>
        <begin position="204"/>
        <end position="218"/>
    </location>
</feature>
<accession>L1Q335</accession>
<dbReference type="Pfam" id="PF00226">
    <property type="entry name" value="DnaJ"/>
    <property type="match status" value="1"/>
</dbReference>
<dbReference type="eggNOG" id="COG0484">
    <property type="taxonomic scope" value="Bacteria"/>
</dbReference>
<evidence type="ECO:0000313" key="5">
    <source>
        <dbReference type="Proteomes" id="UP000010420"/>
    </source>
</evidence>
<evidence type="ECO:0000256" key="2">
    <source>
        <dbReference type="SAM" id="MobiDB-lite"/>
    </source>
</evidence>
<name>L1Q335_9CLOT</name>
<dbReference type="EMBL" id="AMEZ01000136">
    <property type="protein sequence ID" value="EKY22125.1"/>
    <property type="molecule type" value="Genomic_DNA"/>
</dbReference>
<feature type="region of interest" description="Disordered" evidence="2">
    <location>
        <begin position="204"/>
        <end position="223"/>
    </location>
</feature>
<dbReference type="RefSeq" id="WP_005216419.1">
    <property type="nucleotide sequence ID" value="NZ_KB291716.1"/>
</dbReference>
<gene>
    <name evidence="4" type="ORF">HMPREF0216_03455</name>
</gene>
<keyword evidence="1" id="KW-0235">DNA replication</keyword>
<dbReference type="PRINTS" id="PR00625">
    <property type="entry name" value="JDOMAIN"/>
</dbReference>
<dbReference type="CDD" id="cd06257">
    <property type="entry name" value="DnaJ"/>
    <property type="match status" value="1"/>
</dbReference>
<dbReference type="PATRIC" id="fig|545697.3.peg.3378"/>
<protein>
    <submittedName>
        <fullName evidence="4">DnaJ domain protein</fullName>
    </submittedName>
</protein>
<dbReference type="Gene3D" id="1.10.287.110">
    <property type="entry name" value="DnaJ domain"/>
    <property type="match status" value="1"/>
</dbReference>
<dbReference type="Proteomes" id="UP000010420">
    <property type="component" value="Unassembled WGS sequence"/>
</dbReference>
<evidence type="ECO:0000256" key="1">
    <source>
        <dbReference type="ARBA" id="ARBA00022705"/>
    </source>
</evidence>
<evidence type="ECO:0000313" key="4">
    <source>
        <dbReference type="EMBL" id="EKY22125.1"/>
    </source>
</evidence>
<dbReference type="STRING" id="545697.HMPREF0216_03455"/>